<keyword evidence="4" id="KW-1185">Reference proteome</keyword>
<dbReference type="Proteomes" id="UP000678393">
    <property type="component" value="Unassembled WGS sequence"/>
</dbReference>
<keyword evidence="1" id="KW-0812">Transmembrane</keyword>
<dbReference type="GO" id="GO:0005886">
    <property type="term" value="C:plasma membrane"/>
    <property type="evidence" value="ECO:0007669"/>
    <property type="project" value="TreeGrafter"/>
</dbReference>
<keyword evidence="1" id="KW-1133">Transmembrane helix</keyword>
<dbReference type="PANTHER" id="PTHR24092:SF190">
    <property type="entry name" value="PHOSPHOLIPID-TRANSPORTING ATPASE"/>
    <property type="match status" value="1"/>
</dbReference>
<comment type="caution">
    <text evidence="3">The sequence shown here is derived from an EMBL/GenBank/DDBJ whole genome shotgun (WGS) entry which is preliminary data.</text>
</comment>
<accession>A0A8S3YJF8</accession>
<dbReference type="PANTHER" id="PTHR24092">
    <property type="entry name" value="PROBABLE PHOSPHOLIPID-TRANSPORTING ATPASE"/>
    <property type="match status" value="1"/>
</dbReference>
<dbReference type="InterPro" id="IPR008250">
    <property type="entry name" value="ATPase_P-typ_transduc_dom_A_sf"/>
</dbReference>
<keyword evidence="1" id="KW-0472">Membrane</keyword>
<dbReference type="GO" id="GO:0005802">
    <property type="term" value="C:trans-Golgi network"/>
    <property type="evidence" value="ECO:0007669"/>
    <property type="project" value="TreeGrafter"/>
</dbReference>
<dbReference type="GO" id="GO:0007030">
    <property type="term" value="P:Golgi organization"/>
    <property type="evidence" value="ECO:0007669"/>
    <property type="project" value="TreeGrafter"/>
</dbReference>
<name>A0A8S3YJF8_9EUPU</name>
<sequence length="116" mass="13414">NNHISTSKYNIITFLPKNLFEQFQRLANTYFLGLLVLQMLPVVSSLTPFTTFIPLLAVLLLSVFKDACDDYQRHRSDDQVNNRLSYVLRNGQIVEEKWHKVAVGDIILLKNNDYIA</sequence>
<evidence type="ECO:0000256" key="1">
    <source>
        <dbReference type="SAM" id="Phobius"/>
    </source>
</evidence>
<dbReference type="GO" id="GO:0140326">
    <property type="term" value="F:ATPase-coupled intramembrane lipid transporter activity"/>
    <property type="evidence" value="ECO:0007669"/>
    <property type="project" value="TreeGrafter"/>
</dbReference>
<feature type="transmembrane region" description="Helical" evidence="1">
    <location>
        <begin position="30"/>
        <end position="63"/>
    </location>
</feature>
<feature type="non-terminal residue" evidence="3">
    <location>
        <position position="1"/>
    </location>
</feature>
<proteinExistence type="predicted"/>
<dbReference type="GO" id="GO:0045332">
    <property type="term" value="P:phospholipid translocation"/>
    <property type="evidence" value="ECO:0007669"/>
    <property type="project" value="TreeGrafter"/>
</dbReference>
<evidence type="ECO:0000313" key="3">
    <source>
        <dbReference type="EMBL" id="CAG5116518.1"/>
    </source>
</evidence>
<dbReference type="SUPFAM" id="SSF81653">
    <property type="entry name" value="Calcium ATPase, transduction domain A"/>
    <property type="match status" value="1"/>
</dbReference>
<feature type="domain" description="P-type ATPase N-terminal" evidence="2">
    <location>
        <begin position="1"/>
        <end position="51"/>
    </location>
</feature>
<dbReference type="OrthoDB" id="377733at2759"/>
<dbReference type="SUPFAM" id="SSF81665">
    <property type="entry name" value="Calcium ATPase, transmembrane domain M"/>
    <property type="match status" value="1"/>
</dbReference>
<dbReference type="AlphaFoldDB" id="A0A8S3YJF8"/>
<dbReference type="EMBL" id="CAJHNH020000269">
    <property type="protein sequence ID" value="CAG5116518.1"/>
    <property type="molecule type" value="Genomic_DNA"/>
</dbReference>
<dbReference type="InterPro" id="IPR032631">
    <property type="entry name" value="P-type_ATPase_N"/>
</dbReference>
<evidence type="ECO:0000313" key="4">
    <source>
        <dbReference type="Proteomes" id="UP000678393"/>
    </source>
</evidence>
<protein>
    <recommendedName>
        <fullName evidence="2">P-type ATPase N-terminal domain-containing protein</fullName>
    </recommendedName>
</protein>
<reference evidence="3" key="1">
    <citation type="submission" date="2021-04" db="EMBL/GenBank/DDBJ databases">
        <authorList>
            <consortium name="Molecular Ecology Group"/>
        </authorList>
    </citation>
    <scope>NUCLEOTIDE SEQUENCE</scope>
</reference>
<evidence type="ECO:0000259" key="2">
    <source>
        <dbReference type="Pfam" id="PF16209"/>
    </source>
</evidence>
<dbReference type="InterPro" id="IPR023298">
    <property type="entry name" value="ATPase_P-typ_TM_dom_sf"/>
</dbReference>
<dbReference type="Pfam" id="PF16209">
    <property type="entry name" value="PhoLip_ATPase_N"/>
    <property type="match status" value="1"/>
</dbReference>
<organism evidence="3 4">
    <name type="scientific">Candidula unifasciata</name>
    <dbReference type="NCBI Taxonomy" id="100452"/>
    <lineage>
        <taxon>Eukaryota</taxon>
        <taxon>Metazoa</taxon>
        <taxon>Spiralia</taxon>
        <taxon>Lophotrochozoa</taxon>
        <taxon>Mollusca</taxon>
        <taxon>Gastropoda</taxon>
        <taxon>Heterobranchia</taxon>
        <taxon>Euthyneura</taxon>
        <taxon>Panpulmonata</taxon>
        <taxon>Eupulmonata</taxon>
        <taxon>Stylommatophora</taxon>
        <taxon>Helicina</taxon>
        <taxon>Helicoidea</taxon>
        <taxon>Geomitridae</taxon>
        <taxon>Candidula</taxon>
    </lineage>
</organism>
<feature type="non-terminal residue" evidence="3">
    <location>
        <position position="116"/>
    </location>
</feature>
<gene>
    <name evidence="3" type="ORF">CUNI_LOCUS2076</name>
</gene>